<evidence type="ECO:0000256" key="1">
    <source>
        <dbReference type="SAM" id="Phobius"/>
    </source>
</evidence>
<protein>
    <submittedName>
        <fullName evidence="2">Uncharacterized protein</fullName>
    </submittedName>
</protein>
<reference evidence="2" key="1">
    <citation type="submission" date="2020-11" db="EMBL/GenBank/DDBJ databases">
        <authorList>
            <person name="Tran Van P."/>
        </authorList>
    </citation>
    <scope>NUCLEOTIDE SEQUENCE</scope>
</reference>
<proteinExistence type="predicted"/>
<keyword evidence="1" id="KW-1133">Transmembrane helix</keyword>
<keyword evidence="1" id="KW-0472">Membrane</keyword>
<keyword evidence="1" id="KW-0812">Transmembrane</keyword>
<dbReference type="AlphaFoldDB" id="A0A7R9D7A9"/>
<dbReference type="EMBL" id="OC321110">
    <property type="protein sequence ID" value="CAD7409452.1"/>
    <property type="molecule type" value="Genomic_DNA"/>
</dbReference>
<name>A0A7R9D7A9_TIMCR</name>
<organism evidence="2">
    <name type="scientific">Timema cristinae</name>
    <name type="common">Walking stick</name>
    <dbReference type="NCBI Taxonomy" id="61476"/>
    <lineage>
        <taxon>Eukaryota</taxon>
        <taxon>Metazoa</taxon>
        <taxon>Ecdysozoa</taxon>
        <taxon>Arthropoda</taxon>
        <taxon>Hexapoda</taxon>
        <taxon>Insecta</taxon>
        <taxon>Pterygota</taxon>
        <taxon>Neoptera</taxon>
        <taxon>Polyneoptera</taxon>
        <taxon>Phasmatodea</taxon>
        <taxon>Timematodea</taxon>
        <taxon>Timematoidea</taxon>
        <taxon>Timematidae</taxon>
        <taxon>Timema</taxon>
    </lineage>
</organism>
<feature type="transmembrane region" description="Helical" evidence="1">
    <location>
        <begin position="116"/>
        <end position="136"/>
    </location>
</feature>
<evidence type="ECO:0000313" key="2">
    <source>
        <dbReference type="EMBL" id="CAD7409452.1"/>
    </source>
</evidence>
<accession>A0A7R9D7A9</accession>
<sequence length="141" mass="16241">MINQLMERDCSFFQKRVKPGSLTGHFAAVHSNLNNCTPFMLISAEHPKKLGTLPSYLGWTRYLSWLMYSNEAMSIIQWEGVTNITCLNNLDTRCLVDGDDVLQKYSFKASNFWSDILGMSVLYAIFHILGYICILYRAKKR</sequence>
<gene>
    <name evidence="2" type="ORF">TCEB3V08_LOCUS10028</name>
</gene>